<dbReference type="PANTHER" id="PTHR42912:SF68">
    <property type="entry name" value="METHYLTRANSFERASE TYPE 11 DOMAIN-CONTAINING PROTEIN"/>
    <property type="match status" value="1"/>
</dbReference>
<proteinExistence type="predicted"/>
<dbReference type="InterPro" id="IPR041698">
    <property type="entry name" value="Methyltransf_25"/>
</dbReference>
<dbReference type="InterPro" id="IPR050508">
    <property type="entry name" value="Methyltransf_Superfamily"/>
</dbReference>
<dbReference type="PANTHER" id="PTHR42912">
    <property type="entry name" value="METHYLTRANSFERASE"/>
    <property type="match status" value="1"/>
</dbReference>
<dbReference type="CDD" id="cd02440">
    <property type="entry name" value="AdoMet_MTases"/>
    <property type="match status" value="1"/>
</dbReference>
<evidence type="ECO:0000259" key="1">
    <source>
        <dbReference type="Pfam" id="PF13649"/>
    </source>
</evidence>
<comment type="caution">
    <text evidence="2">The sequence shown here is derived from an EMBL/GenBank/DDBJ whole genome shotgun (WGS) entry which is preliminary data.</text>
</comment>
<dbReference type="Proteomes" id="UP000654604">
    <property type="component" value="Unassembled WGS sequence"/>
</dbReference>
<gene>
    <name evidence="2" type="ORF">IQ215_13125</name>
</gene>
<evidence type="ECO:0000313" key="2">
    <source>
        <dbReference type="EMBL" id="MBE9223639.1"/>
    </source>
</evidence>
<sequence length="307" mass="35569">METNTIKPENNLTTRFINTLLDIQPLANFAKSRARKMIISRAETIGVNWHENIASLENRDWSEDITGVENKGVDYPEYYLKCFHAYDKGNLEWKAAWELESAAYSVHSTIFSKEPKLEGDRTLRRNYHKVLEREISENPKDILDMGCGVGLSTFALQEKYPDAKVTGLDLSPYFLAVAKHQAQQKNYDIQWHHNQAENTYLPSASFDLVSHFLMFHELPQFAARNILKEAHRLIKIGGYLGIMDMNPQSEAYEKMPRYVLTLLKSTEPYLDQYFSLDIEKELLNIGFEQPKIIPISKRHRAIVARKK</sequence>
<dbReference type="Gene3D" id="3.40.50.150">
    <property type="entry name" value="Vaccinia Virus protein VP39"/>
    <property type="match status" value="1"/>
</dbReference>
<evidence type="ECO:0000313" key="3">
    <source>
        <dbReference type="Proteomes" id="UP000654604"/>
    </source>
</evidence>
<reference evidence="2 3" key="1">
    <citation type="submission" date="2020-10" db="EMBL/GenBank/DDBJ databases">
        <authorList>
            <person name="Castelo-Branco R."/>
            <person name="Eusebio N."/>
            <person name="Adriana R."/>
            <person name="Vieira A."/>
            <person name="Brugerolle De Fraissinette N."/>
            <person name="Rezende De Castro R."/>
            <person name="Schneider M.P."/>
            <person name="Vasconcelos V."/>
            <person name="Leao P.N."/>
        </authorList>
    </citation>
    <scope>NUCLEOTIDE SEQUENCE [LARGE SCALE GENOMIC DNA]</scope>
    <source>
        <strain evidence="2 3">LEGE 03274</strain>
    </source>
</reference>
<dbReference type="GO" id="GO:0032259">
    <property type="term" value="P:methylation"/>
    <property type="evidence" value="ECO:0007669"/>
    <property type="project" value="UniProtKB-KW"/>
</dbReference>
<dbReference type="RefSeq" id="WP_193801867.1">
    <property type="nucleotide sequence ID" value="NZ_JADEWC010000039.1"/>
</dbReference>
<name>A0ABR9V9W0_9CHRO</name>
<dbReference type="EMBL" id="JADEWC010000039">
    <property type="protein sequence ID" value="MBE9223639.1"/>
    <property type="molecule type" value="Genomic_DNA"/>
</dbReference>
<feature type="domain" description="Methyltransferase" evidence="1">
    <location>
        <begin position="142"/>
        <end position="238"/>
    </location>
</feature>
<dbReference type="Pfam" id="PF13649">
    <property type="entry name" value="Methyltransf_25"/>
    <property type="match status" value="1"/>
</dbReference>
<dbReference type="GO" id="GO:0008168">
    <property type="term" value="F:methyltransferase activity"/>
    <property type="evidence" value="ECO:0007669"/>
    <property type="project" value="UniProtKB-KW"/>
</dbReference>
<keyword evidence="3" id="KW-1185">Reference proteome</keyword>
<protein>
    <submittedName>
        <fullName evidence="2">Methyltransferase domain-containing protein</fullName>
    </submittedName>
</protein>
<keyword evidence="2" id="KW-0808">Transferase</keyword>
<dbReference type="InterPro" id="IPR029063">
    <property type="entry name" value="SAM-dependent_MTases_sf"/>
</dbReference>
<organism evidence="2 3">
    <name type="scientific">Cyanobacterium stanieri LEGE 03274</name>
    <dbReference type="NCBI Taxonomy" id="1828756"/>
    <lineage>
        <taxon>Bacteria</taxon>
        <taxon>Bacillati</taxon>
        <taxon>Cyanobacteriota</taxon>
        <taxon>Cyanophyceae</taxon>
        <taxon>Oscillatoriophycideae</taxon>
        <taxon>Chroococcales</taxon>
        <taxon>Geminocystaceae</taxon>
        <taxon>Cyanobacterium</taxon>
    </lineage>
</organism>
<keyword evidence="2" id="KW-0489">Methyltransferase</keyword>
<accession>A0ABR9V9W0</accession>
<dbReference type="SUPFAM" id="SSF53335">
    <property type="entry name" value="S-adenosyl-L-methionine-dependent methyltransferases"/>
    <property type="match status" value="1"/>
</dbReference>